<keyword evidence="2" id="KW-1185">Reference proteome</keyword>
<protein>
    <submittedName>
        <fullName evidence="1">Uncharacterized protein</fullName>
    </submittedName>
</protein>
<dbReference type="Proteomes" id="UP000499080">
    <property type="component" value="Unassembled WGS sequence"/>
</dbReference>
<name>A0A4Y2SYV8_ARAVE</name>
<gene>
    <name evidence="1" type="ORF">AVEN_109728_1</name>
</gene>
<accession>A0A4Y2SYV8</accession>
<comment type="caution">
    <text evidence="1">The sequence shown here is derived from an EMBL/GenBank/DDBJ whole genome shotgun (WGS) entry which is preliminary data.</text>
</comment>
<reference evidence="1 2" key="1">
    <citation type="journal article" date="2019" name="Sci. Rep.">
        <title>Orb-weaving spider Araneus ventricosus genome elucidates the spidroin gene catalogue.</title>
        <authorList>
            <person name="Kono N."/>
            <person name="Nakamura H."/>
            <person name="Ohtoshi R."/>
            <person name="Moran D.A.P."/>
            <person name="Shinohara A."/>
            <person name="Yoshida Y."/>
            <person name="Fujiwara M."/>
            <person name="Mori M."/>
            <person name="Tomita M."/>
            <person name="Arakawa K."/>
        </authorList>
    </citation>
    <scope>NUCLEOTIDE SEQUENCE [LARGE SCALE GENOMIC DNA]</scope>
</reference>
<evidence type="ECO:0000313" key="1">
    <source>
        <dbReference type="EMBL" id="GBN92349.1"/>
    </source>
</evidence>
<sequence>MLTAARYLQLLLDVISDFVENLTLFQLRKSMVPTRRCACAQNIISEAVPGGGIRGTNNRNSILPPSFVNKVVKIVKDETIVRSNLKSVSDVYSCIEEYGRTLNKIRLSNQSPPKLQWCSARVQNANIPPGGFAFAHPI</sequence>
<proteinExistence type="predicted"/>
<dbReference type="AlphaFoldDB" id="A0A4Y2SYV8"/>
<organism evidence="1 2">
    <name type="scientific">Araneus ventricosus</name>
    <name type="common">Orbweaver spider</name>
    <name type="synonym">Epeira ventricosa</name>
    <dbReference type="NCBI Taxonomy" id="182803"/>
    <lineage>
        <taxon>Eukaryota</taxon>
        <taxon>Metazoa</taxon>
        <taxon>Ecdysozoa</taxon>
        <taxon>Arthropoda</taxon>
        <taxon>Chelicerata</taxon>
        <taxon>Arachnida</taxon>
        <taxon>Araneae</taxon>
        <taxon>Araneomorphae</taxon>
        <taxon>Entelegynae</taxon>
        <taxon>Araneoidea</taxon>
        <taxon>Araneidae</taxon>
        <taxon>Araneus</taxon>
    </lineage>
</organism>
<dbReference type="EMBL" id="BGPR01024335">
    <property type="protein sequence ID" value="GBN92349.1"/>
    <property type="molecule type" value="Genomic_DNA"/>
</dbReference>
<evidence type="ECO:0000313" key="2">
    <source>
        <dbReference type="Proteomes" id="UP000499080"/>
    </source>
</evidence>